<feature type="compositionally biased region" description="Basic and acidic residues" evidence="8">
    <location>
        <begin position="637"/>
        <end position="651"/>
    </location>
</feature>
<dbReference type="PRINTS" id="PR00313">
    <property type="entry name" value="CABNDNGRPT"/>
</dbReference>
<gene>
    <name evidence="9" type="ORF">H8N03_20780</name>
</gene>
<evidence type="ECO:0000313" key="9">
    <source>
        <dbReference type="EMBL" id="MBC5785395.1"/>
    </source>
</evidence>
<keyword evidence="4" id="KW-0800">Toxin</keyword>
<dbReference type="PROSITE" id="PS00330">
    <property type="entry name" value="HEMOLYSIN_CALCIUM"/>
    <property type="match status" value="21"/>
</dbReference>
<dbReference type="PANTHER" id="PTHR38340">
    <property type="entry name" value="S-LAYER PROTEIN"/>
    <property type="match status" value="1"/>
</dbReference>
<dbReference type="PANTHER" id="PTHR38340:SF1">
    <property type="entry name" value="S-LAYER PROTEIN"/>
    <property type="match status" value="1"/>
</dbReference>
<name>A0A923SCW9_9BURK</name>
<evidence type="ECO:0000256" key="6">
    <source>
        <dbReference type="ARBA" id="ARBA00023026"/>
    </source>
</evidence>
<dbReference type="InterPro" id="IPR001343">
    <property type="entry name" value="Hemolysn_Ca-bd"/>
</dbReference>
<dbReference type="GO" id="GO:0005576">
    <property type="term" value="C:extracellular region"/>
    <property type="evidence" value="ECO:0007669"/>
    <property type="project" value="UniProtKB-SubCell"/>
</dbReference>
<dbReference type="InterPro" id="IPR011049">
    <property type="entry name" value="Serralysin-like_metalloprot_C"/>
</dbReference>
<dbReference type="PRINTS" id="PR01488">
    <property type="entry name" value="RTXTOXINA"/>
</dbReference>
<dbReference type="Gene3D" id="2.150.10.10">
    <property type="entry name" value="Serralysin-like metalloprotease, C-terminal"/>
    <property type="match status" value="9"/>
</dbReference>
<dbReference type="GO" id="GO:0016020">
    <property type="term" value="C:membrane"/>
    <property type="evidence" value="ECO:0007669"/>
    <property type="project" value="UniProtKB-SubCell"/>
</dbReference>
<evidence type="ECO:0000313" key="10">
    <source>
        <dbReference type="Proteomes" id="UP000608513"/>
    </source>
</evidence>
<comment type="subcellular location">
    <subcellularLocation>
        <location evidence="1">Membrane</location>
    </subcellularLocation>
    <subcellularLocation>
        <location evidence="2">Secreted</location>
    </subcellularLocation>
</comment>
<dbReference type="Pfam" id="PF00353">
    <property type="entry name" value="HemolysinCabind"/>
    <property type="match status" value="13"/>
</dbReference>
<dbReference type="InterPro" id="IPR018511">
    <property type="entry name" value="Hemolysin-typ_Ca-bd_CS"/>
</dbReference>
<evidence type="ECO:0000256" key="8">
    <source>
        <dbReference type="SAM" id="MobiDB-lite"/>
    </source>
</evidence>
<evidence type="ECO:0008006" key="11">
    <source>
        <dbReference type="Google" id="ProtNLM"/>
    </source>
</evidence>
<keyword evidence="6" id="KW-0843">Virulence</keyword>
<proteinExistence type="predicted"/>
<dbReference type="SUPFAM" id="SSF51120">
    <property type="entry name" value="beta-Roll"/>
    <property type="match status" value="12"/>
</dbReference>
<dbReference type="EMBL" id="JACORT010000010">
    <property type="protein sequence ID" value="MBC5785395.1"/>
    <property type="molecule type" value="Genomic_DNA"/>
</dbReference>
<feature type="region of interest" description="Disordered" evidence="8">
    <location>
        <begin position="630"/>
        <end position="651"/>
    </location>
</feature>
<dbReference type="GO" id="GO:0090729">
    <property type="term" value="F:toxin activity"/>
    <property type="evidence" value="ECO:0007669"/>
    <property type="project" value="UniProtKB-KW"/>
</dbReference>
<evidence type="ECO:0000256" key="1">
    <source>
        <dbReference type="ARBA" id="ARBA00004370"/>
    </source>
</evidence>
<keyword evidence="10" id="KW-1185">Reference proteome</keyword>
<dbReference type="GO" id="GO:0005509">
    <property type="term" value="F:calcium ion binding"/>
    <property type="evidence" value="ECO:0007669"/>
    <property type="project" value="InterPro"/>
</dbReference>
<dbReference type="RefSeq" id="WP_187078140.1">
    <property type="nucleotide sequence ID" value="NZ_JACORT010000010.1"/>
</dbReference>
<reference evidence="9" key="1">
    <citation type="submission" date="2020-08" db="EMBL/GenBank/DDBJ databases">
        <title>Ramlibacter sp. USB13 16S ribosomal RNA gene genome sequencing and assembly.</title>
        <authorList>
            <person name="Kang M."/>
        </authorList>
    </citation>
    <scope>NUCLEOTIDE SEQUENCE</scope>
    <source>
        <strain evidence="9">USB13</strain>
    </source>
</reference>
<evidence type="ECO:0000256" key="5">
    <source>
        <dbReference type="ARBA" id="ARBA00022737"/>
    </source>
</evidence>
<evidence type="ECO:0000256" key="7">
    <source>
        <dbReference type="ARBA" id="ARBA00023136"/>
    </source>
</evidence>
<protein>
    <recommendedName>
        <fullName evidence="11">Calcium-binding protein</fullName>
    </recommendedName>
</protein>
<evidence type="ECO:0000256" key="3">
    <source>
        <dbReference type="ARBA" id="ARBA00022525"/>
    </source>
</evidence>
<sequence>MATYQGTAGNDNISGGGGNDSIVGNAGNDTLAGNAGNDTILGGAGTDTVRFRYAISEYNISWDPVAARYRIEHRSGRDGVDYVCGVEYFQFADVTRSIANLVPGAGDGTAFTGTSGNDSLAGGVGYDTLNGGAGDDRLQGGAANDRIDGGTGNDTAVFSGALADYRITWNATARQYTIVDTIAGRDGTDTVSGVEFFQFADGTRSISQLPVQGGDGVTLAGTSANEVLSGSVGYDTLSGLGGNDTLDGGDGADVLQGGAGDDRLRGGGGDDSIVGGDGTDVVQFSGGRADYLVTWDATARQYTIANTSMWGTDGTDVVRGVEVFQFADGMYSIADLLPGEGDGVSLTGTSDGDVLVGAMGYDALWGLEGNDTLDGGDAADVLQGGAGDDRLRGGRGNDTIVGGDGTDVVHFSGGRAEYLVAWDASTRQYTMANTGMWGTDGTDVVSGVEVFQFADGTYSIADLVPGEGDGVSLTGTSEGDVLVGGMGYDTLTGLEGNDLLDGGDGGDILWGWEGDDRLRGGRGDDMLSGGDGRDVAEFSGSRADYTVSWDAATRLYTISHTSPWGTDGTDIVAGVEYFQFADGMRSIADLVPGVGDGMRIIGTSGDDFLAGDAGYDELWGGRGNDRLDGGDAGDTLHGMDGDDQLRGGRGDDVLDGGAGRDVAEFSGMRADYLVTWDAATRQYTLANTSPWGGDGTDVVSGVEHFYFADGVRSIADLLPGEGDGIVLTGTAGDDVLQGDAGFDLLQGGDGNDMLVGGAANDTLRGGAGDDMARFSGRWTDYTFTWDSVARQYTVVDMVQGRDGIDIVSGVEFFGFADGTLTIYNVGDGSGGDGLLLDGAAGDDLLRGSVGYDRLRGLDGNDSLDGGGADDTLEGGAGSDQLSGGTGRDVIIGGEGVDIAFYDGYRWDYSISWDAATRTYTIQNNNDWFYDVDTVGSVEVFSFRNGTYTIGDLVQGAGDGESFAGTDGNDTVYGSFGYDTLQGLDGQDFLDGQLADDVIDGGAGDDILVGNVGNDRLDGGDGEWDMARYSGYSWEYAITWNALTREYTIADQYGYGRDGTDTITRVEYFEFRDGWRDWSNLVAGQGDGVVQAGTDADDGLYGSMGYDTVSGGGGNDYVYTRAGDDFVYGGAGDDTLDGGAGNDYIDGGDGFDTVQFSGYSWDFDVTWDAGTGEFRFIDRVSPGHDSDVLVGVEQVGFYDGMRDIWSTYNGTWPGQVLPGTAGNDYMIGTPGADTMEGYEGSDALRGQDGADVLRGGADDDLLAGGAGHDVIDGGEGQDAAVFSGWRYEYDVTWDAVNQRYTVTDLVGGRDGSDLVSTVEIFRFYDGDRTGNELVPGSAPPPLLGTEGDDWLPGTPGNDTLLGLGGNDMIAGWGGNDTLDGGAGNDTLDGGAGADTYVLRGEGVEYIANFVAGEDHIELSGALFDGLPKGQLWDMAYQAGPYGSAMNIPIRVAFDTETGTLMYDPDGSDGQYYSTPIAVIDLQGMTGTPTAQDFWIV</sequence>
<keyword evidence="3" id="KW-0964">Secreted</keyword>
<dbReference type="InterPro" id="IPR003995">
    <property type="entry name" value="RTX_toxin_determinant-A"/>
</dbReference>
<dbReference type="Proteomes" id="UP000608513">
    <property type="component" value="Unassembled WGS sequence"/>
</dbReference>
<organism evidence="9 10">
    <name type="scientific">Ramlibacter cellulosilyticus</name>
    <dbReference type="NCBI Taxonomy" id="2764187"/>
    <lineage>
        <taxon>Bacteria</taxon>
        <taxon>Pseudomonadati</taxon>
        <taxon>Pseudomonadota</taxon>
        <taxon>Betaproteobacteria</taxon>
        <taxon>Burkholderiales</taxon>
        <taxon>Comamonadaceae</taxon>
        <taxon>Ramlibacter</taxon>
    </lineage>
</organism>
<dbReference type="InterPro" id="IPR050557">
    <property type="entry name" value="RTX_toxin/Mannuronan_C5-epim"/>
</dbReference>
<keyword evidence="7" id="KW-0472">Membrane</keyword>
<comment type="caution">
    <text evidence="9">The sequence shown here is derived from an EMBL/GenBank/DDBJ whole genome shotgun (WGS) entry which is preliminary data.</text>
</comment>
<evidence type="ECO:0000256" key="4">
    <source>
        <dbReference type="ARBA" id="ARBA00022656"/>
    </source>
</evidence>
<accession>A0A923SCW9</accession>
<keyword evidence="5" id="KW-0677">Repeat</keyword>
<evidence type="ECO:0000256" key="2">
    <source>
        <dbReference type="ARBA" id="ARBA00004613"/>
    </source>
</evidence>